<dbReference type="PANTHER" id="PTHR47723:SF13">
    <property type="entry name" value="PUTATIVE-RELATED"/>
    <property type="match status" value="1"/>
</dbReference>
<dbReference type="PROSITE" id="PS50879">
    <property type="entry name" value="RNASE_H_1"/>
    <property type="match status" value="1"/>
</dbReference>
<dbReference type="InterPro" id="IPR012337">
    <property type="entry name" value="RNaseH-like_sf"/>
</dbReference>
<keyword evidence="3" id="KW-1185">Reference proteome</keyword>
<dbReference type="Pfam" id="PF13456">
    <property type="entry name" value="RVT_3"/>
    <property type="match status" value="1"/>
</dbReference>
<evidence type="ECO:0000259" key="1">
    <source>
        <dbReference type="PROSITE" id="PS50879"/>
    </source>
</evidence>
<dbReference type="GO" id="GO:0004523">
    <property type="term" value="F:RNA-DNA hybrid ribonuclease activity"/>
    <property type="evidence" value="ECO:0007669"/>
    <property type="project" value="InterPro"/>
</dbReference>
<comment type="caution">
    <text evidence="2">The sequence shown here is derived from an EMBL/GenBank/DDBJ whole genome shotgun (WGS) entry which is preliminary data.</text>
</comment>
<reference evidence="2 3" key="1">
    <citation type="journal article" date="2018" name="Front. Plant Sci.">
        <title>Red Clover (Trifolium pratense) and Zigzag Clover (T. medium) - A Picture of Genomic Similarities and Differences.</title>
        <authorList>
            <person name="Dluhosova J."/>
            <person name="Istvanek J."/>
            <person name="Nedelnik J."/>
            <person name="Repkova J."/>
        </authorList>
    </citation>
    <scope>NUCLEOTIDE SEQUENCE [LARGE SCALE GENOMIC DNA]</scope>
    <source>
        <strain evidence="3">cv. 10/8</strain>
        <tissue evidence="2">Leaf</tissue>
    </source>
</reference>
<dbReference type="InterPro" id="IPR053151">
    <property type="entry name" value="RNase_H-like"/>
</dbReference>
<evidence type="ECO:0000313" key="3">
    <source>
        <dbReference type="Proteomes" id="UP000265520"/>
    </source>
</evidence>
<dbReference type="AlphaFoldDB" id="A0A392M4E1"/>
<dbReference type="GO" id="GO:0003676">
    <property type="term" value="F:nucleic acid binding"/>
    <property type="evidence" value="ECO:0007669"/>
    <property type="project" value="InterPro"/>
</dbReference>
<dbReference type="Proteomes" id="UP000265520">
    <property type="component" value="Unassembled WGS sequence"/>
</dbReference>
<dbReference type="PANTHER" id="PTHR47723">
    <property type="entry name" value="OS05G0353850 PROTEIN"/>
    <property type="match status" value="1"/>
</dbReference>
<proteinExistence type="predicted"/>
<dbReference type="InterPro" id="IPR044730">
    <property type="entry name" value="RNase_H-like_dom_plant"/>
</dbReference>
<dbReference type="InterPro" id="IPR036397">
    <property type="entry name" value="RNaseH_sf"/>
</dbReference>
<sequence length="141" mass="15543">MKRLNTDGASRRDVTAGCGGLFRNGEGKWLGGFSRNLGRSNACIAELCGGFYGLRLARDRGFSKVELHVDSSVIVHKLHSNKDESVVGWRLIQEIRRLLSLEWEINVYHSYREANLCVDALANMGCDHGPGCVFMSSALLG</sequence>
<dbReference type="EMBL" id="LXQA010002535">
    <property type="protein sequence ID" value="MCH81618.1"/>
    <property type="molecule type" value="Genomic_DNA"/>
</dbReference>
<accession>A0A392M4E1</accession>
<name>A0A392M4E1_9FABA</name>
<evidence type="ECO:0000313" key="2">
    <source>
        <dbReference type="EMBL" id="MCH81618.1"/>
    </source>
</evidence>
<protein>
    <submittedName>
        <fullName evidence="2">Ribonuclease H protein</fullName>
    </submittedName>
</protein>
<gene>
    <name evidence="2" type="ORF">A2U01_0002409</name>
</gene>
<feature type="domain" description="RNase H type-1" evidence="1">
    <location>
        <begin position="1"/>
        <end position="127"/>
    </location>
</feature>
<organism evidence="2 3">
    <name type="scientific">Trifolium medium</name>
    <dbReference type="NCBI Taxonomy" id="97028"/>
    <lineage>
        <taxon>Eukaryota</taxon>
        <taxon>Viridiplantae</taxon>
        <taxon>Streptophyta</taxon>
        <taxon>Embryophyta</taxon>
        <taxon>Tracheophyta</taxon>
        <taxon>Spermatophyta</taxon>
        <taxon>Magnoliopsida</taxon>
        <taxon>eudicotyledons</taxon>
        <taxon>Gunneridae</taxon>
        <taxon>Pentapetalae</taxon>
        <taxon>rosids</taxon>
        <taxon>fabids</taxon>
        <taxon>Fabales</taxon>
        <taxon>Fabaceae</taxon>
        <taxon>Papilionoideae</taxon>
        <taxon>50 kb inversion clade</taxon>
        <taxon>NPAAA clade</taxon>
        <taxon>Hologalegina</taxon>
        <taxon>IRL clade</taxon>
        <taxon>Trifolieae</taxon>
        <taxon>Trifolium</taxon>
    </lineage>
</organism>
<dbReference type="SUPFAM" id="SSF53098">
    <property type="entry name" value="Ribonuclease H-like"/>
    <property type="match status" value="1"/>
</dbReference>
<dbReference type="CDD" id="cd06222">
    <property type="entry name" value="RNase_H_like"/>
    <property type="match status" value="1"/>
</dbReference>
<dbReference type="Gene3D" id="3.30.420.10">
    <property type="entry name" value="Ribonuclease H-like superfamily/Ribonuclease H"/>
    <property type="match status" value="1"/>
</dbReference>
<dbReference type="InterPro" id="IPR002156">
    <property type="entry name" value="RNaseH_domain"/>
</dbReference>